<sequence length="239" mass="24334">MSEQATLRCGLPLLQPAQAQKHVTVNDGLMRLDGLVNLVLQSVATASPPAAVTDGQCWAVPFGAGGAWAGQAGRIAIGANGGWVFAEPQRGQRAFVVDQGLSALWDGAAWLPGALTLGTMGGGFSAGITTGEVEITAGAGMGTGVFIPDNVLVLGITARVIKPVTGTLTSWMIGVTGATNRYGSGLGLPLNSWSHGLLSAPSAVYAAQELRLTATGGNFAGGRVRLAVHWLALRIPDPV</sequence>
<dbReference type="AlphaFoldDB" id="A0A1G9GJB3"/>
<dbReference type="STRING" id="525640.SAMN04487971_105106"/>
<dbReference type="Pfam" id="PF10983">
    <property type="entry name" value="DUF2793"/>
    <property type="match status" value="1"/>
</dbReference>
<name>A0A1G9GJB3_9RHOB</name>
<dbReference type="OrthoDB" id="564699at2"/>
<keyword evidence="2" id="KW-1185">Reference proteome</keyword>
<accession>A0A1G9GJB3</accession>
<protein>
    <submittedName>
        <fullName evidence="1">Uncharacterized protein</fullName>
    </submittedName>
</protein>
<dbReference type="InterPro" id="IPR021251">
    <property type="entry name" value="DUF2793"/>
</dbReference>
<proteinExistence type="predicted"/>
<dbReference type="RefSeq" id="WP_090754238.1">
    <property type="nucleotide sequence ID" value="NZ_FNGE01000005.1"/>
</dbReference>
<dbReference type="EMBL" id="FNGE01000005">
    <property type="protein sequence ID" value="SDL00768.1"/>
    <property type="molecule type" value="Genomic_DNA"/>
</dbReference>
<evidence type="ECO:0000313" key="2">
    <source>
        <dbReference type="Proteomes" id="UP000199555"/>
    </source>
</evidence>
<reference evidence="2" key="1">
    <citation type="submission" date="2016-10" db="EMBL/GenBank/DDBJ databases">
        <authorList>
            <person name="Varghese N."/>
            <person name="Submissions S."/>
        </authorList>
    </citation>
    <scope>NUCLEOTIDE SEQUENCE [LARGE SCALE GENOMIC DNA]</scope>
    <source>
        <strain evidence="2">CGMCC 1.7655</strain>
    </source>
</reference>
<organism evidence="1 2">
    <name type="scientific">Paracoccus chinensis</name>
    <dbReference type="NCBI Taxonomy" id="525640"/>
    <lineage>
        <taxon>Bacteria</taxon>
        <taxon>Pseudomonadati</taxon>
        <taxon>Pseudomonadota</taxon>
        <taxon>Alphaproteobacteria</taxon>
        <taxon>Rhodobacterales</taxon>
        <taxon>Paracoccaceae</taxon>
        <taxon>Paracoccus</taxon>
    </lineage>
</organism>
<evidence type="ECO:0000313" key="1">
    <source>
        <dbReference type="EMBL" id="SDL00768.1"/>
    </source>
</evidence>
<dbReference type="Proteomes" id="UP000199555">
    <property type="component" value="Unassembled WGS sequence"/>
</dbReference>
<gene>
    <name evidence="1" type="ORF">SAMN04487971_105106</name>
</gene>